<organism evidence="2 3">
    <name type="scientific">Panagrellus redivivus</name>
    <name type="common">Microworm</name>
    <dbReference type="NCBI Taxonomy" id="6233"/>
    <lineage>
        <taxon>Eukaryota</taxon>
        <taxon>Metazoa</taxon>
        <taxon>Ecdysozoa</taxon>
        <taxon>Nematoda</taxon>
        <taxon>Chromadorea</taxon>
        <taxon>Rhabditida</taxon>
        <taxon>Tylenchina</taxon>
        <taxon>Panagrolaimomorpha</taxon>
        <taxon>Panagrolaimoidea</taxon>
        <taxon>Panagrolaimidae</taxon>
        <taxon>Panagrellus</taxon>
    </lineage>
</organism>
<evidence type="ECO:0000313" key="3">
    <source>
        <dbReference type="WBParaSite" id="Pan_g10963.t1"/>
    </source>
</evidence>
<protein>
    <submittedName>
        <fullName evidence="3">PHYHIP_C domain-containing protein</fullName>
    </submittedName>
</protein>
<dbReference type="AlphaFoldDB" id="A0A7E4UNS8"/>
<name>A0A7E4UNS8_PANRE</name>
<sequence length="234" mass="27273">MSITVSQIVEALKILGIEKPRDPNFSRNELEQLFGMAADNCENEEMYPVNELYRCKPMGYFQNIEQYHNNIMEPYIKDNSGHPENNINGKLYGLFFSVNLNLDGSPRRKSYFGNMKFSISINRMLDPMFVHFYFADFYCNYNRHYVTIVVCKKETPVDKYCNQKLKRLQKQNPFFKVRTSTNTLFVKEGIELEFFYTECVDLWDGQLKPVQPMGGGRAYPGGLSNNKNCGICNF</sequence>
<dbReference type="InterPro" id="IPR045545">
    <property type="entry name" value="PHYIP/PHIPL_C"/>
</dbReference>
<dbReference type="PANTHER" id="PTHR15698">
    <property type="entry name" value="PROTEIN CBG15099"/>
    <property type="match status" value="1"/>
</dbReference>
<evidence type="ECO:0000313" key="2">
    <source>
        <dbReference type="Proteomes" id="UP000492821"/>
    </source>
</evidence>
<proteinExistence type="predicted"/>
<accession>A0A7E4UNS8</accession>
<evidence type="ECO:0000259" key="1">
    <source>
        <dbReference type="Pfam" id="PF19281"/>
    </source>
</evidence>
<dbReference type="Proteomes" id="UP000492821">
    <property type="component" value="Unassembled WGS sequence"/>
</dbReference>
<dbReference type="WBParaSite" id="Pan_g10963.t1">
    <property type="protein sequence ID" value="Pan_g10963.t1"/>
    <property type="gene ID" value="Pan_g10963"/>
</dbReference>
<reference evidence="3" key="2">
    <citation type="submission" date="2020-10" db="UniProtKB">
        <authorList>
            <consortium name="WormBaseParasite"/>
        </authorList>
    </citation>
    <scope>IDENTIFICATION</scope>
</reference>
<feature type="domain" description="Phytanoyl-CoA hydroxylase-interacting protein-like C-terminal" evidence="1">
    <location>
        <begin position="26"/>
        <end position="207"/>
    </location>
</feature>
<dbReference type="PANTHER" id="PTHR15698:SF10">
    <property type="entry name" value="PHYTANOYL-COA HYDROXYLASE-INTERACTING PROTEIN-LIKE C-TERMINAL DOMAIN-CONTAINING PROTEIN"/>
    <property type="match status" value="1"/>
</dbReference>
<reference evidence="2" key="1">
    <citation type="journal article" date="2013" name="Genetics">
        <title>The draft genome and transcriptome of Panagrellus redivivus are shaped by the harsh demands of a free-living lifestyle.</title>
        <authorList>
            <person name="Srinivasan J."/>
            <person name="Dillman A.R."/>
            <person name="Macchietto M.G."/>
            <person name="Heikkinen L."/>
            <person name="Lakso M."/>
            <person name="Fracchia K.M."/>
            <person name="Antoshechkin I."/>
            <person name="Mortazavi A."/>
            <person name="Wong G."/>
            <person name="Sternberg P.W."/>
        </authorList>
    </citation>
    <scope>NUCLEOTIDE SEQUENCE [LARGE SCALE GENOMIC DNA]</scope>
    <source>
        <strain evidence="2">MT8872</strain>
    </source>
</reference>
<dbReference type="InterPro" id="IPR042868">
    <property type="entry name" value="PHYHIP/PHYHIPL"/>
</dbReference>
<keyword evidence="2" id="KW-1185">Reference proteome</keyword>
<dbReference type="Pfam" id="PF19281">
    <property type="entry name" value="PHYHIP_C"/>
    <property type="match status" value="1"/>
</dbReference>